<keyword evidence="4" id="KW-0249">Electron transport</keyword>
<keyword evidence="3" id="KW-0479">Metal-binding</keyword>
<protein>
    <submittedName>
        <fullName evidence="8">(Fe-S)-binding protein</fullName>
    </submittedName>
</protein>
<dbReference type="GO" id="GO:0046872">
    <property type="term" value="F:metal ion binding"/>
    <property type="evidence" value="ECO:0007669"/>
    <property type="project" value="UniProtKB-KW"/>
</dbReference>
<feature type="domain" description="4Fe-4S ferredoxin-type" evidence="7">
    <location>
        <begin position="76"/>
        <end position="106"/>
    </location>
</feature>
<reference evidence="8 9" key="1">
    <citation type="submission" date="2017-11" db="EMBL/GenBank/DDBJ databases">
        <title>Genome-resolved metagenomics identifies genetic mobility, metabolic interactions, and unexpected diversity in perchlorate-reducing communities.</title>
        <authorList>
            <person name="Barnum T.P."/>
            <person name="Figueroa I.A."/>
            <person name="Carlstrom C.I."/>
            <person name="Lucas L.N."/>
            <person name="Engelbrektson A.L."/>
            <person name="Coates J.D."/>
        </authorList>
    </citation>
    <scope>NUCLEOTIDE SEQUENCE [LARGE SCALE GENOMIC DNA]</scope>
    <source>
        <strain evidence="8">BM706</strain>
    </source>
</reference>
<evidence type="ECO:0000256" key="5">
    <source>
        <dbReference type="ARBA" id="ARBA00023004"/>
    </source>
</evidence>
<evidence type="ECO:0000256" key="3">
    <source>
        <dbReference type="ARBA" id="ARBA00022723"/>
    </source>
</evidence>
<evidence type="ECO:0000256" key="1">
    <source>
        <dbReference type="ARBA" id="ARBA00022448"/>
    </source>
</evidence>
<keyword evidence="1" id="KW-0813">Transport</keyword>
<dbReference type="Pfam" id="PF13237">
    <property type="entry name" value="Fer4_10"/>
    <property type="match status" value="1"/>
</dbReference>
<proteinExistence type="predicted"/>
<dbReference type="PANTHER" id="PTHR42859:SF10">
    <property type="entry name" value="DIMETHYLSULFOXIDE REDUCTASE CHAIN B"/>
    <property type="match status" value="1"/>
</dbReference>
<dbReference type="PROSITE" id="PS51379">
    <property type="entry name" value="4FE4S_FER_2"/>
    <property type="match status" value="4"/>
</dbReference>
<gene>
    <name evidence="8" type="ORF">C0601_10005</name>
</gene>
<dbReference type="Proteomes" id="UP000234857">
    <property type="component" value="Unassembled WGS sequence"/>
</dbReference>
<evidence type="ECO:0000256" key="2">
    <source>
        <dbReference type="ARBA" id="ARBA00022485"/>
    </source>
</evidence>
<evidence type="ECO:0000256" key="6">
    <source>
        <dbReference type="ARBA" id="ARBA00023014"/>
    </source>
</evidence>
<feature type="domain" description="4Fe-4S ferredoxin-type" evidence="7">
    <location>
        <begin position="112"/>
        <end position="132"/>
    </location>
</feature>
<feature type="domain" description="4Fe-4S ferredoxin-type" evidence="7">
    <location>
        <begin position="4"/>
        <end position="33"/>
    </location>
</feature>
<evidence type="ECO:0000313" key="9">
    <source>
        <dbReference type="Proteomes" id="UP000234857"/>
    </source>
</evidence>
<dbReference type="PANTHER" id="PTHR42859">
    <property type="entry name" value="OXIDOREDUCTASE"/>
    <property type="match status" value="1"/>
</dbReference>
<dbReference type="InterPro" id="IPR017900">
    <property type="entry name" value="4Fe4S_Fe_S_CS"/>
</dbReference>
<evidence type="ECO:0000259" key="7">
    <source>
        <dbReference type="PROSITE" id="PS51379"/>
    </source>
</evidence>
<dbReference type="InterPro" id="IPR017896">
    <property type="entry name" value="4Fe4S_Fe-S-bd"/>
</dbReference>
<dbReference type="Pfam" id="PF12800">
    <property type="entry name" value="Fer4_4"/>
    <property type="match status" value="2"/>
</dbReference>
<keyword evidence="2" id="KW-0004">4Fe-4S</keyword>
<dbReference type="EMBL" id="PKTG01000111">
    <property type="protein sequence ID" value="PLX16559.1"/>
    <property type="molecule type" value="Genomic_DNA"/>
</dbReference>
<evidence type="ECO:0000313" key="8">
    <source>
        <dbReference type="EMBL" id="PLX16559.1"/>
    </source>
</evidence>
<organism evidence="8 9">
    <name type="scientific">Muiribacterium halophilum</name>
    <dbReference type="NCBI Taxonomy" id="2053465"/>
    <lineage>
        <taxon>Bacteria</taxon>
        <taxon>Candidatus Muiribacteriota</taxon>
        <taxon>Candidatus Muiribacteriia</taxon>
        <taxon>Candidatus Muiribacteriales</taxon>
        <taxon>Candidatus Muiribacteriaceae</taxon>
        <taxon>Candidatus Muiribacterium</taxon>
    </lineage>
</organism>
<accession>A0A2N5ZD33</accession>
<name>A0A2N5ZD33_MUIH1</name>
<feature type="domain" description="4Fe-4S ferredoxin-type" evidence="7">
    <location>
        <begin position="43"/>
        <end position="75"/>
    </location>
</feature>
<dbReference type="AlphaFoldDB" id="A0A2N5ZD33"/>
<keyword evidence="5" id="KW-0408">Iron</keyword>
<keyword evidence="6" id="KW-0411">Iron-sulfur</keyword>
<dbReference type="PROSITE" id="PS00198">
    <property type="entry name" value="4FE4S_FER_1"/>
    <property type="match status" value="1"/>
</dbReference>
<dbReference type="Gene3D" id="3.30.70.20">
    <property type="match status" value="2"/>
</dbReference>
<comment type="caution">
    <text evidence="8">The sequence shown here is derived from an EMBL/GenBank/DDBJ whole genome shotgun (WGS) entry which is preliminary data.</text>
</comment>
<dbReference type="InterPro" id="IPR050294">
    <property type="entry name" value="RnfB_subfamily"/>
</dbReference>
<dbReference type="GO" id="GO:0051539">
    <property type="term" value="F:4 iron, 4 sulfur cluster binding"/>
    <property type="evidence" value="ECO:0007669"/>
    <property type="project" value="UniProtKB-KW"/>
</dbReference>
<evidence type="ECO:0000256" key="4">
    <source>
        <dbReference type="ARBA" id="ARBA00022982"/>
    </source>
</evidence>
<sequence>MAKKLTVVNHEKCTGCGICITSCATANYYPPFTAALRIEKSPFNEGISKIEICLSCEDAPCVEACPSGYLIKRENGGVKVDKNVECIRCGNCISHCRYDFLQASNDGIPLICRHCGICAMHCPNDVFIMVENNE</sequence>
<dbReference type="SUPFAM" id="SSF54862">
    <property type="entry name" value="4Fe-4S ferredoxins"/>
    <property type="match status" value="1"/>
</dbReference>